<dbReference type="GO" id="GO:0006310">
    <property type="term" value="P:DNA recombination"/>
    <property type="evidence" value="ECO:0007669"/>
    <property type="project" value="UniProtKB-KW"/>
</dbReference>
<dbReference type="InterPro" id="IPR011010">
    <property type="entry name" value="DNA_brk_join_enz"/>
</dbReference>
<dbReference type="RefSeq" id="WP_006286538.1">
    <property type="nucleotide sequence ID" value="NZ_BALG01000167.1"/>
</dbReference>
<evidence type="ECO:0000256" key="1">
    <source>
        <dbReference type="ARBA" id="ARBA00023172"/>
    </source>
</evidence>
<name>M9LQC2_PAEPP</name>
<dbReference type="Proteomes" id="UP000029453">
    <property type="component" value="Unassembled WGS sequence"/>
</dbReference>
<gene>
    <name evidence="2" type="ORF">PPOP_2379</name>
</gene>
<dbReference type="EMBL" id="BALG01000167">
    <property type="protein sequence ID" value="GAC43016.1"/>
    <property type="molecule type" value="Genomic_DNA"/>
</dbReference>
<dbReference type="GO" id="GO:0015074">
    <property type="term" value="P:DNA integration"/>
    <property type="evidence" value="ECO:0007669"/>
    <property type="project" value="InterPro"/>
</dbReference>
<evidence type="ECO:0000313" key="3">
    <source>
        <dbReference type="Proteomes" id="UP000029453"/>
    </source>
</evidence>
<proteinExistence type="predicted"/>
<dbReference type="Gene3D" id="1.10.443.10">
    <property type="entry name" value="Intergrase catalytic core"/>
    <property type="match status" value="1"/>
</dbReference>
<keyword evidence="3" id="KW-1185">Reference proteome</keyword>
<keyword evidence="1" id="KW-0233">DNA recombination</keyword>
<comment type="caution">
    <text evidence="2">The sequence shown here is derived from an EMBL/GenBank/DDBJ whole genome shotgun (WGS) entry which is preliminary data.</text>
</comment>
<sequence>MLLQDTGMRIGECLDLTIDDFDFHHRQVTEEAYMDLTREEIEAKYNEHSPLGKWRLR</sequence>
<reference evidence="2 3" key="1">
    <citation type="submission" date="2012-10" db="EMBL/GenBank/DDBJ databases">
        <title>Draft Genome Sequence of Paenibacillus popilliae ATCC 14706T.</title>
        <authorList>
            <person name="Iiyama K."/>
            <person name="Mori K."/>
            <person name="Mon H."/>
            <person name="Chieda Y."/>
            <person name="Lee J.M."/>
            <person name="Kusakabe T."/>
            <person name="Tashiro K."/>
            <person name="Asano S."/>
            <person name="Yasunaga-Aoki C."/>
            <person name="Shimizu S."/>
        </authorList>
    </citation>
    <scope>NUCLEOTIDE SEQUENCE [LARGE SCALE GENOMIC DNA]</scope>
    <source>
        <strain evidence="2 3">ATCC 14706</strain>
    </source>
</reference>
<dbReference type="AlphaFoldDB" id="M9LQC2"/>
<protein>
    <submittedName>
        <fullName evidence="2">Integrase</fullName>
    </submittedName>
</protein>
<dbReference type="GO" id="GO:0003677">
    <property type="term" value="F:DNA binding"/>
    <property type="evidence" value="ECO:0007669"/>
    <property type="project" value="InterPro"/>
</dbReference>
<dbReference type="InterPro" id="IPR013762">
    <property type="entry name" value="Integrase-like_cat_sf"/>
</dbReference>
<dbReference type="SUPFAM" id="SSF56349">
    <property type="entry name" value="DNA breaking-rejoining enzymes"/>
    <property type="match status" value="1"/>
</dbReference>
<organism evidence="2 3">
    <name type="scientific">Paenibacillus popilliae ATCC 14706</name>
    <dbReference type="NCBI Taxonomy" id="1212764"/>
    <lineage>
        <taxon>Bacteria</taxon>
        <taxon>Bacillati</taxon>
        <taxon>Bacillota</taxon>
        <taxon>Bacilli</taxon>
        <taxon>Bacillales</taxon>
        <taxon>Paenibacillaceae</taxon>
        <taxon>Paenibacillus</taxon>
    </lineage>
</organism>
<accession>M9LQC2</accession>
<evidence type="ECO:0000313" key="2">
    <source>
        <dbReference type="EMBL" id="GAC43016.1"/>
    </source>
</evidence>